<dbReference type="Pfam" id="PF04228">
    <property type="entry name" value="Zn_peptidase"/>
    <property type="match status" value="1"/>
</dbReference>
<evidence type="ECO:0000256" key="1">
    <source>
        <dbReference type="ARBA" id="ARBA00004167"/>
    </source>
</evidence>
<dbReference type="PANTHER" id="PTHR30168">
    <property type="entry name" value="PUTATIVE MEMBRANE PROTEIN YPFJ"/>
    <property type="match status" value="1"/>
</dbReference>
<feature type="chain" id="PRO_5046402327" evidence="5">
    <location>
        <begin position="27"/>
        <end position="256"/>
    </location>
</feature>
<protein>
    <submittedName>
        <fullName evidence="6">Neutral zinc metallopeptidase</fullName>
    </submittedName>
</protein>
<sequence length="256" mass="27872">MKFRLITALACAATLCLGGTGAAASAYPVKQKVLTDNVLYRLGKLPKSTCEEPVVRPGNRGDAKHYIGTVMQCLEAAWETPLSETGVAFEGARLKFVTGSYCGIEARADSDSVYCHDPRAVVFKLGKTVLEDPSDLFLMYSTAARYANHVQRLTDIVYNVDSEAFYGSKAERAERLRRYNLQADCLAGVFVKSVSPLGGRSTRDWKYLLKLLQGDVAGHERLWGKTASVRAWLGRGYASGDPGSCNTWTASPAEVA</sequence>
<dbReference type="Proteomes" id="UP001612741">
    <property type="component" value="Unassembled WGS sequence"/>
</dbReference>
<keyword evidence="4" id="KW-0472">Membrane</keyword>
<name>A0ABW7YSF4_9ACTN</name>
<keyword evidence="3" id="KW-1133">Transmembrane helix</keyword>
<keyword evidence="2" id="KW-0812">Transmembrane</keyword>
<dbReference type="PANTHER" id="PTHR30168:SF0">
    <property type="entry name" value="INNER MEMBRANE PROTEIN"/>
    <property type="match status" value="1"/>
</dbReference>
<evidence type="ECO:0000313" key="7">
    <source>
        <dbReference type="Proteomes" id="UP001612741"/>
    </source>
</evidence>
<reference evidence="6 7" key="1">
    <citation type="submission" date="2024-10" db="EMBL/GenBank/DDBJ databases">
        <title>The Natural Products Discovery Center: Release of the First 8490 Sequenced Strains for Exploring Actinobacteria Biosynthetic Diversity.</title>
        <authorList>
            <person name="Kalkreuter E."/>
            <person name="Kautsar S.A."/>
            <person name="Yang D."/>
            <person name="Bader C.D."/>
            <person name="Teijaro C.N."/>
            <person name="Fluegel L."/>
            <person name="Davis C.M."/>
            <person name="Simpson J.R."/>
            <person name="Lauterbach L."/>
            <person name="Steele A.D."/>
            <person name="Gui C."/>
            <person name="Meng S."/>
            <person name="Li G."/>
            <person name="Viehrig K."/>
            <person name="Ye F."/>
            <person name="Su P."/>
            <person name="Kiefer A.F."/>
            <person name="Nichols A."/>
            <person name="Cepeda A.J."/>
            <person name="Yan W."/>
            <person name="Fan B."/>
            <person name="Jiang Y."/>
            <person name="Adhikari A."/>
            <person name="Zheng C.-J."/>
            <person name="Schuster L."/>
            <person name="Cowan T.M."/>
            <person name="Smanski M.J."/>
            <person name="Chevrette M.G."/>
            <person name="De Carvalho L.P.S."/>
            <person name="Shen B."/>
        </authorList>
    </citation>
    <scope>NUCLEOTIDE SEQUENCE [LARGE SCALE GENOMIC DNA]</scope>
    <source>
        <strain evidence="6 7">NPDC050545</strain>
    </source>
</reference>
<organism evidence="6 7">
    <name type="scientific">Nonomuraea typhae</name>
    <dbReference type="NCBI Taxonomy" id="2603600"/>
    <lineage>
        <taxon>Bacteria</taxon>
        <taxon>Bacillati</taxon>
        <taxon>Actinomycetota</taxon>
        <taxon>Actinomycetes</taxon>
        <taxon>Streptosporangiales</taxon>
        <taxon>Streptosporangiaceae</taxon>
        <taxon>Nonomuraea</taxon>
    </lineage>
</organism>
<dbReference type="InterPro" id="IPR007343">
    <property type="entry name" value="Uncharacterised_pept_Zn_put"/>
</dbReference>
<keyword evidence="7" id="KW-1185">Reference proteome</keyword>
<accession>A0ABW7YSF4</accession>
<evidence type="ECO:0000256" key="3">
    <source>
        <dbReference type="ARBA" id="ARBA00022989"/>
    </source>
</evidence>
<evidence type="ECO:0000256" key="5">
    <source>
        <dbReference type="SAM" id="SignalP"/>
    </source>
</evidence>
<dbReference type="RefSeq" id="WP_397080267.1">
    <property type="nucleotide sequence ID" value="NZ_JBITGY010000002.1"/>
</dbReference>
<evidence type="ECO:0000256" key="2">
    <source>
        <dbReference type="ARBA" id="ARBA00022692"/>
    </source>
</evidence>
<proteinExistence type="predicted"/>
<keyword evidence="5" id="KW-0732">Signal</keyword>
<evidence type="ECO:0000313" key="6">
    <source>
        <dbReference type="EMBL" id="MFI6497434.1"/>
    </source>
</evidence>
<gene>
    <name evidence="6" type="ORF">ACIBG2_08625</name>
</gene>
<evidence type="ECO:0000256" key="4">
    <source>
        <dbReference type="ARBA" id="ARBA00023136"/>
    </source>
</evidence>
<feature type="signal peptide" evidence="5">
    <location>
        <begin position="1"/>
        <end position="26"/>
    </location>
</feature>
<dbReference type="EMBL" id="JBITGY010000002">
    <property type="protein sequence ID" value="MFI6497434.1"/>
    <property type="molecule type" value="Genomic_DNA"/>
</dbReference>
<comment type="caution">
    <text evidence="6">The sequence shown here is derived from an EMBL/GenBank/DDBJ whole genome shotgun (WGS) entry which is preliminary data.</text>
</comment>
<comment type="subcellular location">
    <subcellularLocation>
        <location evidence="1">Membrane</location>
        <topology evidence="1">Single-pass membrane protein</topology>
    </subcellularLocation>
</comment>